<dbReference type="AlphaFoldDB" id="A0AAV7G7D4"/>
<evidence type="ECO:0000313" key="3">
    <source>
        <dbReference type="Proteomes" id="UP000775213"/>
    </source>
</evidence>
<feature type="region of interest" description="Disordered" evidence="1">
    <location>
        <begin position="42"/>
        <end position="65"/>
    </location>
</feature>
<feature type="region of interest" description="Disordered" evidence="1">
    <location>
        <begin position="182"/>
        <end position="207"/>
    </location>
</feature>
<feature type="compositionally biased region" description="Low complexity" evidence="1">
    <location>
        <begin position="71"/>
        <end position="80"/>
    </location>
</feature>
<proteinExistence type="predicted"/>
<comment type="caution">
    <text evidence="2">The sequence shown here is derived from an EMBL/GenBank/DDBJ whole genome shotgun (WGS) entry which is preliminary data.</text>
</comment>
<gene>
    <name evidence="2" type="ORF">IEQ34_018962</name>
</gene>
<name>A0AAV7G7D4_DENCH</name>
<sequence>MQIVQQFVGVTDLERTLLQSSTVHPEPKMSSTPDNVLQIEFHQPSSPQTSPERSPRPSSPVSSPKILIQPRTRTRQPTTRSRAAKEKKQTADVNLKSLQDACKKLRAQNKSLVKKLSAVETNSTLLESRVKALEQTVSEMREKENQKLQGIDKFLFEHFPTTYTAFQMGNYSDSTSRTISEHDVVSPETANTPEDVTHPKSAEESHDVVDNASNEITNKEGQHDAGELAGSVLIVANEITKIEALQSVLDIAKEINKPEDQQEFTEIVAKEKIIPEEAQNVVDIPVKELTKPDEEEDMGFASSSKTGIARRVQRRVGRKRKMVQSPFTTGARKKNNNLKVTTSNIEVDTNKEITEKVPAKSLDIIEVGTDSKIEARSAETALEYGGRTAISDEKRIFIDTCLQKYKDK</sequence>
<reference evidence="2 3" key="1">
    <citation type="journal article" date="2021" name="Hortic Res">
        <title>Chromosome-scale assembly of the Dendrobium chrysotoxum genome enhances the understanding of orchid evolution.</title>
        <authorList>
            <person name="Zhang Y."/>
            <person name="Zhang G.Q."/>
            <person name="Zhang D."/>
            <person name="Liu X.D."/>
            <person name="Xu X.Y."/>
            <person name="Sun W.H."/>
            <person name="Yu X."/>
            <person name="Zhu X."/>
            <person name="Wang Z.W."/>
            <person name="Zhao X."/>
            <person name="Zhong W.Y."/>
            <person name="Chen H."/>
            <person name="Yin W.L."/>
            <person name="Huang T."/>
            <person name="Niu S.C."/>
            <person name="Liu Z.J."/>
        </authorList>
    </citation>
    <scope>NUCLEOTIDE SEQUENCE [LARGE SCALE GENOMIC DNA]</scope>
    <source>
        <strain evidence="2">Lindl</strain>
    </source>
</reference>
<feature type="compositionally biased region" description="Basic and acidic residues" evidence="1">
    <location>
        <begin position="195"/>
        <end position="207"/>
    </location>
</feature>
<protein>
    <submittedName>
        <fullName evidence="2">Uncharacterized protein</fullName>
    </submittedName>
</protein>
<keyword evidence="3" id="KW-1185">Reference proteome</keyword>
<evidence type="ECO:0000313" key="2">
    <source>
        <dbReference type="EMBL" id="KAH0451663.1"/>
    </source>
</evidence>
<evidence type="ECO:0000256" key="1">
    <source>
        <dbReference type="SAM" id="MobiDB-lite"/>
    </source>
</evidence>
<dbReference type="Proteomes" id="UP000775213">
    <property type="component" value="Unassembled WGS sequence"/>
</dbReference>
<feature type="region of interest" description="Disordered" evidence="1">
    <location>
        <begin position="71"/>
        <end position="90"/>
    </location>
</feature>
<organism evidence="2 3">
    <name type="scientific">Dendrobium chrysotoxum</name>
    <name type="common">Orchid</name>
    <dbReference type="NCBI Taxonomy" id="161865"/>
    <lineage>
        <taxon>Eukaryota</taxon>
        <taxon>Viridiplantae</taxon>
        <taxon>Streptophyta</taxon>
        <taxon>Embryophyta</taxon>
        <taxon>Tracheophyta</taxon>
        <taxon>Spermatophyta</taxon>
        <taxon>Magnoliopsida</taxon>
        <taxon>Liliopsida</taxon>
        <taxon>Asparagales</taxon>
        <taxon>Orchidaceae</taxon>
        <taxon>Epidendroideae</taxon>
        <taxon>Malaxideae</taxon>
        <taxon>Dendrobiinae</taxon>
        <taxon>Dendrobium</taxon>
    </lineage>
</organism>
<dbReference type="EMBL" id="JAGFBR010000017">
    <property type="protein sequence ID" value="KAH0451663.1"/>
    <property type="molecule type" value="Genomic_DNA"/>
</dbReference>
<accession>A0AAV7G7D4</accession>
<dbReference type="Gene3D" id="6.10.280.220">
    <property type="match status" value="1"/>
</dbReference>